<gene>
    <name evidence="1" type="ORF">EYF80_003301</name>
</gene>
<dbReference type="AlphaFoldDB" id="A0A4Z2J9D3"/>
<protein>
    <submittedName>
        <fullName evidence="1">Uncharacterized protein</fullName>
    </submittedName>
</protein>
<comment type="caution">
    <text evidence="1">The sequence shown here is derived from an EMBL/GenBank/DDBJ whole genome shotgun (WGS) entry which is preliminary data.</text>
</comment>
<evidence type="ECO:0000313" key="1">
    <source>
        <dbReference type="EMBL" id="TNN86531.1"/>
    </source>
</evidence>
<evidence type="ECO:0000313" key="2">
    <source>
        <dbReference type="Proteomes" id="UP000314294"/>
    </source>
</evidence>
<reference evidence="1 2" key="1">
    <citation type="submission" date="2019-03" db="EMBL/GenBank/DDBJ databases">
        <title>First draft genome of Liparis tanakae, snailfish: a comprehensive survey of snailfish specific genes.</title>
        <authorList>
            <person name="Kim W."/>
            <person name="Song I."/>
            <person name="Jeong J.-H."/>
            <person name="Kim D."/>
            <person name="Kim S."/>
            <person name="Ryu S."/>
            <person name="Song J.Y."/>
            <person name="Lee S.K."/>
        </authorList>
    </citation>
    <scope>NUCLEOTIDE SEQUENCE [LARGE SCALE GENOMIC DNA]</scope>
    <source>
        <tissue evidence="1">Muscle</tissue>
    </source>
</reference>
<name>A0A4Z2J9D3_9TELE</name>
<organism evidence="1 2">
    <name type="scientific">Liparis tanakae</name>
    <name type="common">Tanaka's snailfish</name>
    <dbReference type="NCBI Taxonomy" id="230148"/>
    <lineage>
        <taxon>Eukaryota</taxon>
        <taxon>Metazoa</taxon>
        <taxon>Chordata</taxon>
        <taxon>Craniata</taxon>
        <taxon>Vertebrata</taxon>
        <taxon>Euteleostomi</taxon>
        <taxon>Actinopterygii</taxon>
        <taxon>Neopterygii</taxon>
        <taxon>Teleostei</taxon>
        <taxon>Neoteleostei</taxon>
        <taxon>Acanthomorphata</taxon>
        <taxon>Eupercaria</taxon>
        <taxon>Perciformes</taxon>
        <taxon>Cottioidei</taxon>
        <taxon>Cottales</taxon>
        <taxon>Liparidae</taxon>
        <taxon>Liparis</taxon>
    </lineage>
</organism>
<dbReference type="Proteomes" id="UP000314294">
    <property type="component" value="Unassembled WGS sequence"/>
</dbReference>
<dbReference type="EMBL" id="SRLO01000015">
    <property type="protein sequence ID" value="TNN86531.1"/>
    <property type="molecule type" value="Genomic_DNA"/>
</dbReference>
<sequence>MGFPTRACMEFTSDEAMKQSLRLVRDVSLSMSWNAESLPAKDTEVASILHSSWPSFRTNSSPFLSCRSHTQQQKQFRW</sequence>
<keyword evidence="2" id="KW-1185">Reference proteome</keyword>
<accession>A0A4Z2J9D3</accession>
<proteinExistence type="predicted"/>